<dbReference type="SUPFAM" id="SSF57667">
    <property type="entry name" value="beta-beta-alpha zinc fingers"/>
    <property type="match status" value="1"/>
</dbReference>
<dbReference type="EMBL" id="KN818239">
    <property type="protein sequence ID" value="KIL65844.1"/>
    <property type="molecule type" value="Genomic_DNA"/>
</dbReference>
<evidence type="ECO:0000256" key="1">
    <source>
        <dbReference type="ARBA" id="ARBA00004123"/>
    </source>
</evidence>
<evidence type="ECO:0000256" key="3">
    <source>
        <dbReference type="ARBA" id="ARBA00022771"/>
    </source>
</evidence>
<dbReference type="InterPro" id="IPR003604">
    <property type="entry name" value="Matrin/U1-like-C_Znf_C2H2"/>
</dbReference>
<feature type="region of interest" description="Disordered" evidence="6">
    <location>
        <begin position="76"/>
        <end position="125"/>
    </location>
</feature>
<keyword evidence="4" id="KW-0862">Zinc</keyword>
<dbReference type="GO" id="GO:0071011">
    <property type="term" value="C:precatalytic spliceosome"/>
    <property type="evidence" value="ECO:0007669"/>
    <property type="project" value="TreeGrafter"/>
</dbReference>
<feature type="domain" description="Matrin-type" evidence="7">
    <location>
        <begin position="11"/>
        <end position="42"/>
    </location>
</feature>
<dbReference type="InterPro" id="IPR040023">
    <property type="entry name" value="WBP4"/>
</dbReference>
<dbReference type="OrthoDB" id="191651at2759"/>
<dbReference type="SMART" id="SM00451">
    <property type="entry name" value="ZnF_U1"/>
    <property type="match status" value="1"/>
</dbReference>
<comment type="subcellular location">
    <subcellularLocation>
        <location evidence="1">Nucleus</location>
    </subcellularLocation>
</comment>
<evidence type="ECO:0000256" key="6">
    <source>
        <dbReference type="SAM" id="MobiDB-lite"/>
    </source>
</evidence>
<dbReference type="STRING" id="946122.A0A0C2TG38"/>
<dbReference type="GO" id="GO:0008270">
    <property type="term" value="F:zinc ion binding"/>
    <property type="evidence" value="ECO:0007669"/>
    <property type="project" value="UniProtKB-KW"/>
</dbReference>
<evidence type="ECO:0000313" key="8">
    <source>
        <dbReference type="EMBL" id="KIL65844.1"/>
    </source>
</evidence>
<evidence type="ECO:0000256" key="5">
    <source>
        <dbReference type="ARBA" id="ARBA00023242"/>
    </source>
</evidence>
<feature type="region of interest" description="Disordered" evidence="6">
    <location>
        <begin position="150"/>
        <end position="195"/>
    </location>
</feature>
<evidence type="ECO:0000313" key="9">
    <source>
        <dbReference type="Proteomes" id="UP000054549"/>
    </source>
</evidence>
<accession>A0A0C2TG38</accession>
<reference evidence="8 9" key="1">
    <citation type="submission" date="2014-04" db="EMBL/GenBank/DDBJ databases">
        <title>Evolutionary Origins and Diversification of the Mycorrhizal Mutualists.</title>
        <authorList>
            <consortium name="DOE Joint Genome Institute"/>
            <consortium name="Mycorrhizal Genomics Consortium"/>
            <person name="Kohler A."/>
            <person name="Kuo A."/>
            <person name="Nagy L.G."/>
            <person name="Floudas D."/>
            <person name="Copeland A."/>
            <person name="Barry K.W."/>
            <person name="Cichocki N."/>
            <person name="Veneault-Fourrey C."/>
            <person name="LaButti K."/>
            <person name="Lindquist E.A."/>
            <person name="Lipzen A."/>
            <person name="Lundell T."/>
            <person name="Morin E."/>
            <person name="Murat C."/>
            <person name="Riley R."/>
            <person name="Ohm R."/>
            <person name="Sun H."/>
            <person name="Tunlid A."/>
            <person name="Henrissat B."/>
            <person name="Grigoriev I.V."/>
            <person name="Hibbett D.S."/>
            <person name="Martin F."/>
        </authorList>
    </citation>
    <scope>NUCLEOTIDE SEQUENCE [LARGE SCALE GENOMIC DNA]</scope>
    <source>
        <strain evidence="8 9">Koide BX008</strain>
    </source>
</reference>
<dbReference type="AlphaFoldDB" id="A0A0C2TG38"/>
<dbReference type="InterPro" id="IPR013085">
    <property type="entry name" value="U1-CZ_Znf_C2H2"/>
</dbReference>
<dbReference type="InterPro" id="IPR000690">
    <property type="entry name" value="Matrin/U1-C_Znf_C2H2"/>
</dbReference>
<dbReference type="PANTHER" id="PTHR13173:SF10">
    <property type="entry name" value="WW DOMAIN-BINDING PROTEIN 4"/>
    <property type="match status" value="1"/>
</dbReference>
<sequence>MSEYWVSKKKYFCKYCEIYIADDVPSRRQHENGLRHQGNRERFIRNIYKSSEKKKKDLEEEKRELARVEQAAHAAFAQDISAGNARPTTTSSSSASGSATSVPKPTTKPSNPFTNYTTPESLGYTDPDAEQAAAEAELRRTQGVVGDWQVVTPSAPPHQRAVEPPDLGESVQIPSKRESETHSDDDFDRHSKLRKKTVGTGLGEIYDPGIITIKKPKKEE</sequence>
<dbReference type="FunCoup" id="A0A0C2TG38">
    <property type="interactions" value="20"/>
</dbReference>
<keyword evidence="2" id="KW-0479">Metal-binding</keyword>
<dbReference type="Pfam" id="PF06220">
    <property type="entry name" value="zf-U1"/>
    <property type="match status" value="1"/>
</dbReference>
<feature type="compositionally biased region" description="Low complexity" evidence="6">
    <location>
        <begin position="88"/>
        <end position="101"/>
    </location>
</feature>
<feature type="compositionally biased region" description="Polar residues" evidence="6">
    <location>
        <begin position="103"/>
        <end position="120"/>
    </location>
</feature>
<feature type="compositionally biased region" description="Basic and acidic residues" evidence="6">
    <location>
        <begin position="175"/>
        <end position="190"/>
    </location>
</feature>
<dbReference type="PROSITE" id="PS50171">
    <property type="entry name" value="ZF_MATRIN"/>
    <property type="match status" value="1"/>
</dbReference>
<dbReference type="GO" id="GO:0003723">
    <property type="term" value="F:RNA binding"/>
    <property type="evidence" value="ECO:0007669"/>
    <property type="project" value="TreeGrafter"/>
</dbReference>
<protein>
    <recommendedName>
        <fullName evidence="7">Matrin-type domain-containing protein</fullName>
    </recommendedName>
</protein>
<proteinExistence type="predicted"/>
<organism evidence="8 9">
    <name type="scientific">Amanita muscaria (strain Koide BX008)</name>
    <dbReference type="NCBI Taxonomy" id="946122"/>
    <lineage>
        <taxon>Eukaryota</taxon>
        <taxon>Fungi</taxon>
        <taxon>Dikarya</taxon>
        <taxon>Basidiomycota</taxon>
        <taxon>Agaricomycotina</taxon>
        <taxon>Agaricomycetes</taxon>
        <taxon>Agaricomycetidae</taxon>
        <taxon>Agaricales</taxon>
        <taxon>Pluteineae</taxon>
        <taxon>Amanitaceae</taxon>
        <taxon>Amanita</taxon>
    </lineage>
</organism>
<evidence type="ECO:0000256" key="4">
    <source>
        <dbReference type="ARBA" id="ARBA00022833"/>
    </source>
</evidence>
<evidence type="ECO:0000256" key="2">
    <source>
        <dbReference type="ARBA" id="ARBA00022723"/>
    </source>
</evidence>
<dbReference type="InterPro" id="IPR036236">
    <property type="entry name" value="Znf_C2H2_sf"/>
</dbReference>
<evidence type="ECO:0000259" key="7">
    <source>
        <dbReference type="PROSITE" id="PS50171"/>
    </source>
</evidence>
<dbReference type="GO" id="GO:0000398">
    <property type="term" value="P:mRNA splicing, via spliceosome"/>
    <property type="evidence" value="ECO:0007669"/>
    <property type="project" value="InterPro"/>
</dbReference>
<dbReference type="InParanoid" id="A0A0C2TG38"/>
<feature type="non-terminal residue" evidence="8">
    <location>
        <position position="220"/>
    </location>
</feature>
<dbReference type="HOGENOM" id="CLU_1251308_0_0_1"/>
<keyword evidence="3" id="KW-0863">Zinc-finger</keyword>
<dbReference type="PANTHER" id="PTHR13173">
    <property type="entry name" value="WW DOMAIN BINDING PROTEIN 4"/>
    <property type="match status" value="1"/>
</dbReference>
<name>A0A0C2TG38_AMAMK</name>
<keyword evidence="9" id="KW-1185">Reference proteome</keyword>
<dbReference type="Proteomes" id="UP000054549">
    <property type="component" value="Unassembled WGS sequence"/>
</dbReference>
<gene>
    <name evidence="8" type="ORF">M378DRAFT_57858</name>
</gene>
<dbReference type="Gene3D" id="3.30.160.60">
    <property type="entry name" value="Classic Zinc Finger"/>
    <property type="match status" value="1"/>
</dbReference>
<keyword evidence="5" id="KW-0539">Nucleus</keyword>